<evidence type="ECO:0000313" key="3">
    <source>
        <dbReference type="EMBL" id="RYC68960.1"/>
    </source>
</evidence>
<keyword evidence="1" id="KW-0175">Coiled coil</keyword>
<proteinExistence type="predicted"/>
<keyword evidence="2" id="KW-0472">Membrane</keyword>
<dbReference type="Proteomes" id="UP000290407">
    <property type="component" value="Unassembled WGS sequence"/>
</dbReference>
<gene>
    <name evidence="3" type="ORF">EQG79_16285</name>
</gene>
<name>A0A4Q2UMZ8_9BACT</name>
<keyword evidence="4" id="KW-1185">Reference proteome</keyword>
<accession>A0A4Q2UMZ8</accession>
<evidence type="ECO:0000256" key="1">
    <source>
        <dbReference type="SAM" id="Coils"/>
    </source>
</evidence>
<keyword evidence="2" id="KW-1133">Transmembrane helix</keyword>
<keyword evidence="2" id="KW-0812">Transmembrane</keyword>
<feature type="transmembrane region" description="Helical" evidence="2">
    <location>
        <begin position="12"/>
        <end position="32"/>
    </location>
</feature>
<reference evidence="3 4" key="1">
    <citation type="submission" date="2019-01" db="EMBL/GenBank/DDBJ databases">
        <title>Spirosoma flava sp. nov., a propanil-degrading bacterium isolated from herbicide-contaminated soil.</title>
        <authorList>
            <person name="Zhang L."/>
            <person name="Jiang J.-D."/>
        </authorList>
    </citation>
    <scope>NUCLEOTIDE SEQUENCE [LARGE SCALE GENOMIC DNA]</scope>
    <source>
        <strain evidence="3 4">TY50</strain>
    </source>
</reference>
<sequence>MSAVNRGVVYSLLTVVLVLLMGIAGLLAVAYYRHQRLADETTDLRRNLTQQQGQIKTLQERLQDCDTNSSEAPVDTSWGYVPKADSLDVLRQVSWTMQ</sequence>
<organism evidence="3 4">
    <name type="scientific">Spirosoma sordidisoli</name>
    <dbReference type="NCBI Taxonomy" id="2502893"/>
    <lineage>
        <taxon>Bacteria</taxon>
        <taxon>Pseudomonadati</taxon>
        <taxon>Bacteroidota</taxon>
        <taxon>Cytophagia</taxon>
        <taxon>Cytophagales</taxon>
        <taxon>Cytophagaceae</taxon>
        <taxon>Spirosoma</taxon>
    </lineage>
</organism>
<evidence type="ECO:0000256" key="2">
    <source>
        <dbReference type="SAM" id="Phobius"/>
    </source>
</evidence>
<protein>
    <submittedName>
        <fullName evidence="3">Uncharacterized protein</fullName>
    </submittedName>
</protein>
<dbReference type="EMBL" id="SBLB01000004">
    <property type="protein sequence ID" value="RYC68960.1"/>
    <property type="molecule type" value="Genomic_DNA"/>
</dbReference>
<feature type="coiled-coil region" evidence="1">
    <location>
        <begin position="41"/>
        <end position="68"/>
    </location>
</feature>
<dbReference type="AlphaFoldDB" id="A0A4Q2UMZ8"/>
<comment type="caution">
    <text evidence="3">The sequence shown here is derived from an EMBL/GenBank/DDBJ whole genome shotgun (WGS) entry which is preliminary data.</text>
</comment>
<evidence type="ECO:0000313" key="4">
    <source>
        <dbReference type="Proteomes" id="UP000290407"/>
    </source>
</evidence>